<evidence type="ECO:0000256" key="7">
    <source>
        <dbReference type="ARBA" id="ARBA00023242"/>
    </source>
</evidence>
<dbReference type="CDD" id="cd12148">
    <property type="entry name" value="fungal_TF_MHR"/>
    <property type="match status" value="1"/>
</dbReference>
<dbReference type="Gene3D" id="4.10.240.10">
    <property type="entry name" value="Zn(2)-C6 fungal-type DNA-binding domain"/>
    <property type="match status" value="1"/>
</dbReference>
<dbReference type="PANTHER" id="PTHR33577">
    <property type="entry name" value="STERIGMATOCYSTIN BIOSYNTHESIS PEROXIDASE STCC-RELATED"/>
    <property type="match status" value="1"/>
</dbReference>
<keyword evidence="6" id="KW-0408">Iron</keyword>
<keyword evidence="5" id="KW-0560">Oxidoreductase</keyword>
<evidence type="ECO:0000256" key="9">
    <source>
        <dbReference type="SAM" id="Coils"/>
    </source>
</evidence>
<dbReference type="InterPro" id="IPR036851">
    <property type="entry name" value="Chloroperoxidase-like_sf"/>
</dbReference>
<keyword evidence="3" id="KW-0349">Heme</keyword>
<protein>
    <submittedName>
        <fullName evidence="13">Cercosporin resistance protein</fullName>
    </submittedName>
</protein>
<evidence type="ECO:0000256" key="10">
    <source>
        <dbReference type="SAM" id="MobiDB-lite"/>
    </source>
</evidence>
<dbReference type="GO" id="GO:0008270">
    <property type="term" value="F:zinc ion binding"/>
    <property type="evidence" value="ECO:0007669"/>
    <property type="project" value="InterPro"/>
</dbReference>
<dbReference type="PROSITE" id="PS51405">
    <property type="entry name" value="HEME_HALOPEROXIDASE"/>
    <property type="match status" value="1"/>
</dbReference>
<name>A0A8H5N706_9HYPO</name>
<dbReference type="InterPro" id="IPR001138">
    <property type="entry name" value="Zn2Cys6_DnaBD"/>
</dbReference>
<dbReference type="AlphaFoldDB" id="A0A8H5N706"/>
<evidence type="ECO:0000313" key="13">
    <source>
        <dbReference type="EMBL" id="KAF5555876.1"/>
    </source>
</evidence>
<evidence type="ECO:0000256" key="11">
    <source>
        <dbReference type="SAM" id="SignalP"/>
    </source>
</evidence>
<feature type="region of interest" description="Disordered" evidence="10">
    <location>
        <begin position="1071"/>
        <end position="1111"/>
    </location>
</feature>
<evidence type="ECO:0000259" key="12">
    <source>
        <dbReference type="PROSITE" id="PS51405"/>
    </source>
</evidence>
<comment type="caution">
    <text evidence="13">The sequence shown here is derived from an EMBL/GenBank/DDBJ whole genome shotgun (WGS) entry which is preliminary data.</text>
</comment>
<dbReference type="Pfam" id="PF01328">
    <property type="entry name" value="Peroxidase_2"/>
    <property type="match status" value="1"/>
</dbReference>
<evidence type="ECO:0000256" key="8">
    <source>
        <dbReference type="ARBA" id="ARBA00025795"/>
    </source>
</evidence>
<evidence type="ECO:0000256" key="3">
    <source>
        <dbReference type="ARBA" id="ARBA00022617"/>
    </source>
</evidence>
<keyword evidence="14" id="KW-1185">Reference proteome</keyword>
<evidence type="ECO:0000256" key="2">
    <source>
        <dbReference type="ARBA" id="ARBA00022559"/>
    </source>
</evidence>
<dbReference type="GO" id="GO:0000981">
    <property type="term" value="F:DNA-binding transcription factor activity, RNA polymerase II-specific"/>
    <property type="evidence" value="ECO:0007669"/>
    <property type="project" value="InterPro"/>
</dbReference>
<dbReference type="SUPFAM" id="SSF47571">
    <property type="entry name" value="Cloroperoxidase"/>
    <property type="match status" value="1"/>
</dbReference>
<keyword evidence="7" id="KW-0539">Nucleus</keyword>
<dbReference type="InterPro" id="IPR000028">
    <property type="entry name" value="Chloroperoxidase"/>
</dbReference>
<feature type="chain" id="PRO_5034089130" evidence="11">
    <location>
        <begin position="18"/>
        <end position="1138"/>
    </location>
</feature>
<dbReference type="GO" id="GO:0004601">
    <property type="term" value="F:peroxidase activity"/>
    <property type="evidence" value="ECO:0007669"/>
    <property type="project" value="UniProtKB-KW"/>
</dbReference>
<evidence type="ECO:0000256" key="5">
    <source>
        <dbReference type="ARBA" id="ARBA00023002"/>
    </source>
</evidence>
<dbReference type="InterPro" id="IPR036864">
    <property type="entry name" value="Zn2-C6_fun-type_DNA-bd_sf"/>
</dbReference>
<dbReference type="EMBL" id="JAAOAM010000031">
    <property type="protein sequence ID" value="KAF5555876.1"/>
    <property type="molecule type" value="Genomic_DNA"/>
</dbReference>
<keyword evidence="9" id="KW-0175">Coiled coil</keyword>
<evidence type="ECO:0000256" key="1">
    <source>
        <dbReference type="ARBA" id="ARBA00001970"/>
    </source>
</evidence>
<feature type="signal peptide" evidence="11">
    <location>
        <begin position="1"/>
        <end position="17"/>
    </location>
</feature>
<dbReference type="SUPFAM" id="SSF57701">
    <property type="entry name" value="Zn2/Cys6 DNA-binding domain"/>
    <property type="match status" value="1"/>
</dbReference>
<keyword evidence="4" id="KW-0479">Metal-binding</keyword>
<feature type="domain" description="Heme haloperoxidase family profile" evidence="12">
    <location>
        <begin position="102"/>
        <end position="355"/>
    </location>
</feature>
<keyword evidence="11" id="KW-0732">Signal</keyword>
<sequence>MHFSIIVAALCAPSALSFPWLAPEGLDALLNHPEARAEIDRRLKEHQVSQEEKSHEPRQLQTGVVGGVVSLLGGTVEAVVDNVLGLIPTNKAVKGLQKFPEASHPFKAPGKTDQRGPCPGLNTLANHGYIPRNGIATIGQIQAGTAKLFNMGADLSALLAVGGAVDGGDILSQKMSIGGPDNRVGLLNGALNKIFGKPSGIAGHGKFNEGDASATREDFYLKGDNISFKPELFKQMHQQALAKGDGTYNVDAIKEHFKNRYRDSKAVNKQFYFNVPSAAVVMGAYYFVPGFFSNGTIGAGGIANEASITSFYGAKPKRENAWKDKDLEYTHVPERIPEQGWYRRATPMTILEAVGGILDVYLYAQPALGGSGADGSWVVGPLDLPKDPQGLSCFLYNAIFANFPSELFNSVKLLQSILNGVSDALVPGYKTLGCKVNFPDAKGSSGSKEFAAYEKNFVGPTETPQPEGYRNLTGTETSYGNLASLTLVINDKIMRRLRDGISTSTAPKPSGVRRRACVNCTSVKSKCLPFSSDECQRCNRLGKRCTYLNVVEKRKSPTSSSRTRLLEQRLSRVLALLGNQAQGTPMSGFVAQLAAEDLNMNVLNGNSSGQLPLSLGLTLQGTLDIVDRGFLSLAEAQSLLDNYRSKAVQHFPFVPISSEITVSDLRSAKPFLFMCVMATMKFDNCSIQHQIGEEIRNQAHQRVLMQSESTLEILQGLLIYLAWYQYFFISYEKQQIVPIAQLCISLVQNLGLDQNPDNMRRKVDLGPDETAHGRKAARSAEQLRALLGTYCTASWVSIKFRTRSALPYTGYIKQSWELLLANAEYPSDLMIPHFVRISELCRRICDAFGYDDLENSGMRGEFVSAMALQTLNNESTLLKASIPPDLQNNLAIKMEVYLLDTLLGEVSLHDDFWDNTSTSNVFRTNNPSSSTSARVSILFDLIRSCKSLNDAIISYQDGELWYITFYTTAKICRSLLCLSNASKISSEIFRETGLASYNAPFMAISSPVYDAMTVERVADLKGEAKRLQGKFKNLSSQVQKIGNEEDIMLGFSDMIWAVAAAYEEAKRLEPGLLSSPIGSDGPNSSSELGSSEGYLSSTGSGNMQPEPVLDFGLMEDETWEELLAGIATVDNPPSSLQV</sequence>
<evidence type="ECO:0000256" key="4">
    <source>
        <dbReference type="ARBA" id="ARBA00022723"/>
    </source>
</evidence>
<evidence type="ECO:0000256" key="6">
    <source>
        <dbReference type="ARBA" id="ARBA00023004"/>
    </source>
</evidence>
<feature type="coiled-coil region" evidence="9">
    <location>
        <begin position="1017"/>
        <end position="1044"/>
    </location>
</feature>
<dbReference type="Proteomes" id="UP000522262">
    <property type="component" value="Unassembled WGS sequence"/>
</dbReference>
<organism evidence="13 14">
    <name type="scientific">Fusarium mexicanum</name>
    <dbReference type="NCBI Taxonomy" id="751941"/>
    <lineage>
        <taxon>Eukaryota</taxon>
        <taxon>Fungi</taxon>
        <taxon>Dikarya</taxon>
        <taxon>Ascomycota</taxon>
        <taxon>Pezizomycotina</taxon>
        <taxon>Sordariomycetes</taxon>
        <taxon>Hypocreomycetidae</taxon>
        <taxon>Hypocreales</taxon>
        <taxon>Nectriaceae</taxon>
        <taxon>Fusarium</taxon>
        <taxon>Fusarium fujikuroi species complex</taxon>
    </lineage>
</organism>
<dbReference type="PANTHER" id="PTHR33577:SF15">
    <property type="entry name" value="HEME HALOPEROXIDASE FAMILY PROFILE DOMAIN-CONTAINING PROTEIN"/>
    <property type="match status" value="1"/>
</dbReference>
<dbReference type="Gene3D" id="1.10.489.10">
    <property type="entry name" value="Chloroperoxidase-like"/>
    <property type="match status" value="1"/>
</dbReference>
<gene>
    <name evidence="13" type="ORF">FMEXI_1343</name>
</gene>
<reference evidence="13 14" key="1">
    <citation type="submission" date="2020-05" db="EMBL/GenBank/DDBJ databases">
        <title>Identification and distribution of gene clusters putatively required for synthesis of sphingolipid metabolism inhibitors in phylogenetically diverse species of the filamentous fungus Fusarium.</title>
        <authorList>
            <person name="Kim H.-S."/>
            <person name="Busman M."/>
            <person name="Brown D.W."/>
            <person name="Divon H."/>
            <person name="Uhlig S."/>
            <person name="Proctor R.H."/>
        </authorList>
    </citation>
    <scope>NUCLEOTIDE SEQUENCE [LARGE SCALE GENOMIC DNA]</scope>
    <source>
        <strain evidence="13 14">NRRL 53147</strain>
    </source>
</reference>
<feature type="compositionally biased region" description="Low complexity" evidence="10">
    <location>
        <begin position="1084"/>
        <end position="1101"/>
    </location>
</feature>
<evidence type="ECO:0000313" key="14">
    <source>
        <dbReference type="Proteomes" id="UP000522262"/>
    </source>
</evidence>
<accession>A0A8H5N706</accession>
<proteinExistence type="inferred from homology"/>
<keyword evidence="2" id="KW-0575">Peroxidase</keyword>
<comment type="similarity">
    <text evidence="8">Belongs to the chloroperoxidase family.</text>
</comment>
<comment type="cofactor">
    <cofactor evidence="1">
        <name>heme b</name>
        <dbReference type="ChEBI" id="CHEBI:60344"/>
    </cofactor>
</comment>
<dbReference type="CDD" id="cd00067">
    <property type="entry name" value="GAL4"/>
    <property type="match status" value="1"/>
</dbReference>